<evidence type="ECO:0000313" key="13">
    <source>
        <dbReference type="EMBL" id="OVA06962.1"/>
    </source>
</evidence>
<comment type="similarity">
    <text evidence="5">Belongs to the ubiquitin conjugation factor E4 family.</text>
</comment>
<keyword evidence="10" id="KW-0539">Nucleus</keyword>
<dbReference type="GO" id="GO:0005634">
    <property type="term" value="C:nucleus"/>
    <property type="evidence" value="ECO:0007669"/>
    <property type="project" value="UniProtKB-SubCell"/>
</dbReference>
<dbReference type="InterPro" id="IPR045132">
    <property type="entry name" value="UBE4"/>
</dbReference>
<evidence type="ECO:0000256" key="3">
    <source>
        <dbReference type="ARBA" id="ARBA00004496"/>
    </source>
</evidence>
<evidence type="ECO:0000259" key="12">
    <source>
        <dbReference type="PROSITE" id="PS51698"/>
    </source>
</evidence>
<dbReference type="Pfam" id="PF10408">
    <property type="entry name" value="Ufd2P_core"/>
    <property type="match status" value="1"/>
</dbReference>
<dbReference type="SMART" id="SM00504">
    <property type="entry name" value="Ubox"/>
    <property type="match status" value="1"/>
</dbReference>
<feature type="domain" description="U-box" evidence="12">
    <location>
        <begin position="897"/>
        <end position="970"/>
    </location>
</feature>
<evidence type="ECO:0000256" key="9">
    <source>
        <dbReference type="ARBA" id="ARBA00022786"/>
    </source>
</evidence>
<keyword evidence="7" id="KW-0963">Cytoplasm</keyword>
<dbReference type="Pfam" id="PF04564">
    <property type="entry name" value="U-box"/>
    <property type="match status" value="1"/>
</dbReference>
<evidence type="ECO:0000256" key="11">
    <source>
        <dbReference type="SAM" id="MobiDB-lite"/>
    </source>
</evidence>
<dbReference type="EMBL" id="MVGT01002668">
    <property type="protein sequence ID" value="OVA06962.1"/>
    <property type="molecule type" value="Genomic_DNA"/>
</dbReference>
<dbReference type="GO" id="GO:0036503">
    <property type="term" value="P:ERAD pathway"/>
    <property type="evidence" value="ECO:0007669"/>
    <property type="project" value="InterPro"/>
</dbReference>
<organism evidence="13 14">
    <name type="scientific">Macleaya cordata</name>
    <name type="common">Five-seeded plume-poppy</name>
    <name type="synonym">Bocconia cordata</name>
    <dbReference type="NCBI Taxonomy" id="56857"/>
    <lineage>
        <taxon>Eukaryota</taxon>
        <taxon>Viridiplantae</taxon>
        <taxon>Streptophyta</taxon>
        <taxon>Embryophyta</taxon>
        <taxon>Tracheophyta</taxon>
        <taxon>Spermatophyta</taxon>
        <taxon>Magnoliopsida</taxon>
        <taxon>Ranunculales</taxon>
        <taxon>Papaveraceae</taxon>
        <taxon>Papaveroideae</taxon>
        <taxon>Macleaya</taxon>
    </lineage>
</organism>
<evidence type="ECO:0000256" key="6">
    <source>
        <dbReference type="ARBA" id="ARBA00012483"/>
    </source>
</evidence>
<dbReference type="OrthoDB" id="20295at2759"/>
<dbReference type="PROSITE" id="PS51698">
    <property type="entry name" value="U_BOX"/>
    <property type="match status" value="1"/>
</dbReference>
<dbReference type="UniPathway" id="UPA00143"/>
<keyword evidence="14" id="KW-1185">Reference proteome</keyword>
<dbReference type="FunFam" id="3.30.40.10:FF:000055">
    <property type="entry name" value="Ubiquitin conjugation factor e4 a"/>
    <property type="match status" value="1"/>
</dbReference>
<feature type="compositionally biased region" description="Basic and acidic residues" evidence="11">
    <location>
        <begin position="983"/>
        <end position="1000"/>
    </location>
</feature>
<evidence type="ECO:0000313" key="14">
    <source>
        <dbReference type="Proteomes" id="UP000195402"/>
    </source>
</evidence>
<dbReference type="InParanoid" id="A0A200Q951"/>
<comment type="catalytic activity">
    <reaction evidence="1">
        <text>S-ubiquitinyl-[E2 ubiquitin-conjugating enzyme]-L-cysteine + [acceptor protein]-L-lysine = [E2 ubiquitin-conjugating enzyme]-L-cysteine + N(6)-ubiquitinyl-[acceptor protein]-L-lysine.</text>
        <dbReference type="EC" id="2.3.2.27"/>
    </reaction>
</comment>
<sequence length="1021" mass="116053">MEDKEGSSSVVVYLQRTADQLLNEGKPLKLSQDLMERVLIDRCFSGQFHGAAEPTFPYLIGCYRRAYEEETKLTSMDMTLQWQWAMKSLLRQAKKLAVSYCRIHIGNNSSGRLLNSDMDSNDESPLMPLLLSEVSCSIENNKSVGGLDCPPGFLKQFLEDSDFDSSNLILKSLYEGLSRRAIEVTLMGNFQQPLRALIHLVKFPFGAKALVNHPRWLPKGAHVNGLEIEKMSILGPFFHASIILDYRQMLPSDILGCESNVRSCFRKTIRTLTNELHGGLEEVLLSLLKNNDTQENVFEYLAEIIEQNSSMANIQADPTCASLGMFVNLSAVMLRLCKTFLDKDSTKRGEIDGKYVFYNTRLDCSRLTSLHATSEDVAAWIDKDKLGNTDGSNRMSKSEEATNSGRNMDLASMLSKAKPMTTSSAKTKYAFNCECFFMTARVLHLGLIKALSDIQHIHQKVVTYKGTMSTLKAMPWRGPSRQLKKDIELLEMNIELYWQKLFCYSCQILQHKAFLQQALSFYRLMVVWLVDLVGGFKMPLPSSCPMEFACMPEQFVEDAIELLIVVLMYPNLLGRISLDEFMNFIIMFMASPNYIRNFYLRERMVEVLSWCIPNKSSSSTISIFEDNQLCLEYLVRNLLKLYVGNELTGSPAQVILEFRFRNNIIGILEHLWEIPSHCNAWRQIAKEDTGFYLVFSNIVISEIMFLLDKSFHIILGLEEMEAEMLNTAEWELGPFQKRHERALNIYYEEDMIRDNMSHMMANVGMLAFTSEQITVPFLLPQMVDIVATMLNYILLHLVGLHGKSFRLKHPKKYGYQPEILLNKIVSIYVHLARGDGENIFPAAISKDSRSYCEQLFTDAAAVVLHEDRSVIQEFIELGTRAKFAASKAMDTEAALGEIPRDFLDPIEFTLMEDPVILPSTKTVDRAVILRHLLNYNTDPFSALPLTQHMIIPNVELKAKIEKFIRSKRSEETMLSGINSTGKDQVRRDENSRGGDPKAKDAAISTGLQSILQNYGSDDESQ</sequence>
<feature type="region of interest" description="Disordered" evidence="11">
    <location>
        <begin position="974"/>
        <end position="1021"/>
    </location>
</feature>
<comment type="caution">
    <text evidence="13">The sequence shown here is derived from an EMBL/GenBank/DDBJ whole genome shotgun (WGS) entry which is preliminary data.</text>
</comment>
<evidence type="ECO:0000256" key="2">
    <source>
        <dbReference type="ARBA" id="ARBA00004123"/>
    </source>
</evidence>
<dbReference type="AlphaFoldDB" id="A0A200Q951"/>
<dbReference type="STRING" id="56857.A0A200Q951"/>
<evidence type="ECO:0000256" key="1">
    <source>
        <dbReference type="ARBA" id="ARBA00000900"/>
    </source>
</evidence>
<evidence type="ECO:0000256" key="4">
    <source>
        <dbReference type="ARBA" id="ARBA00004906"/>
    </source>
</evidence>
<evidence type="ECO:0000256" key="10">
    <source>
        <dbReference type="ARBA" id="ARBA00023242"/>
    </source>
</evidence>
<dbReference type="Proteomes" id="UP000195402">
    <property type="component" value="Unassembled WGS sequence"/>
</dbReference>
<dbReference type="EC" id="2.3.2.27" evidence="6"/>
<dbReference type="InterPro" id="IPR003613">
    <property type="entry name" value="Ubox_domain"/>
</dbReference>
<dbReference type="GO" id="GO:0000151">
    <property type="term" value="C:ubiquitin ligase complex"/>
    <property type="evidence" value="ECO:0007669"/>
    <property type="project" value="InterPro"/>
</dbReference>
<dbReference type="PANTHER" id="PTHR13931">
    <property type="entry name" value="UBIQUITINATION FACTOR E4"/>
    <property type="match status" value="1"/>
</dbReference>
<dbReference type="InterPro" id="IPR019474">
    <property type="entry name" value="Ub_conjug_fac_E4_core"/>
</dbReference>
<evidence type="ECO:0000256" key="8">
    <source>
        <dbReference type="ARBA" id="ARBA00022679"/>
    </source>
</evidence>
<comment type="pathway">
    <text evidence="4">Protein modification; protein ubiquitination.</text>
</comment>
<feature type="compositionally biased region" description="Polar residues" evidence="11">
    <location>
        <begin position="1005"/>
        <end position="1015"/>
    </location>
</feature>
<evidence type="ECO:0000256" key="5">
    <source>
        <dbReference type="ARBA" id="ARBA00007434"/>
    </source>
</evidence>
<protein>
    <recommendedName>
        <fullName evidence="6">RING-type E3 ubiquitin transferase</fullName>
        <ecNumber evidence="6">2.3.2.27</ecNumber>
    </recommendedName>
</protein>
<keyword evidence="8" id="KW-0808">Transferase</keyword>
<proteinExistence type="inferred from homology"/>
<accession>A0A200Q951</accession>
<dbReference type="Gene3D" id="3.30.40.10">
    <property type="entry name" value="Zinc/RING finger domain, C3HC4 (zinc finger)"/>
    <property type="match status" value="1"/>
</dbReference>
<dbReference type="GO" id="GO:0006511">
    <property type="term" value="P:ubiquitin-dependent protein catabolic process"/>
    <property type="evidence" value="ECO:0007669"/>
    <property type="project" value="InterPro"/>
</dbReference>
<dbReference type="GO" id="GO:0005737">
    <property type="term" value="C:cytoplasm"/>
    <property type="evidence" value="ECO:0007669"/>
    <property type="project" value="UniProtKB-SubCell"/>
</dbReference>
<evidence type="ECO:0000256" key="7">
    <source>
        <dbReference type="ARBA" id="ARBA00022490"/>
    </source>
</evidence>
<dbReference type="GO" id="GO:0000209">
    <property type="term" value="P:protein polyubiquitination"/>
    <property type="evidence" value="ECO:0007669"/>
    <property type="project" value="TreeGrafter"/>
</dbReference>
<name>A0A200Q951_MACCD</name>
<gene>
    <name evidence="13" type="ORF">BVC80_1731g39</name>
</gene>
<reference evidence="13 14" key="1">
    <citation type="journal article" date="2017" name="Mol. Plant">
        <title>The Genome of Medicinal Plant Macleaya cordata Provides New Insights into Benzylisoquinoline Alkaloids Metabolism.</title>
        <authorList>
            <person name="Liu X."/>
            <person name="Liu Y."/>
            <person name="Huang P."/>
            <person name="Ma Y."/>
            <person name="Qing Z."/>
            <person name="Tang Q."/>
            <person name="Cao H."/>
            <person name="Cheng P."/>
            <person name="Zheng Y."/>
            <person name="Yuan Z."/>
            <person name="Zhou Y."/>
            <person name="Liu J."/>
            <person name="Tang Z."/>
            <person name="Zhuo Y."/>
            <person name="Zhang Y."/>
            <person name="Yu L."/>
            <person name="Huang J."/>
            <person name="Yang P."/>
            <person name="Peng Q."/>
            <person name="Zhang J."/>
            <person name="Jiang W."/>
            <person name="Zhang Z."/>
            <person name="Lin K."/>
            <person name="Ro D.K."/>
            <person name="Chen X."/>
            <person name="Xiong X."/>
            <person name="Shang Y."/>
            <person name="Huang S."/>
            <person name="Zeng J."/>
        </authorList>
    </citation>
    <scope>NUCLEOTIDE SEQUENCE [LARGE SCALE GENOMIC DNA]</scope>
    <source>
        <strain evidence="14">cv. BLH2017</strain>
        <tissue evidence="13">Root</tissue>
    </source>
</reference>
<dbReference type="PANTHER" id="PTHR13931:SF2">
    <property type="entry name" value="UBIQUITIN CONJUGATION FACTOR E4 B"/>
    <property type="match status" value="1"/>
</dbReference>
<keyword evidence="9" id="KW-0833">Ubl conjugation pathway</keyword>
<dbReference type="SUPFAM" id="SSF57850">
    <property type="entry name" value="RING/U-box"/>
    <property type="match status" value="1"/>
</dbReference>
<dbReference type="InterPro" id="IPR013083">
    <property type="entry name" value="Znf_RING/FYVE/PHD"/>
</dbReference>
<comment type="subcellular location">
    <subcellularLocation>
        <location evidence="3">Cytoplasm</location>
    </subcellularLocation>
    <subcellularLocation>
        <location evidence="2">Nucleus</location>
    </subcellularLocation>
</comment>
<dbReference type="GO" id="GO:0034450">
    <property type="term" value="F:ubiquitin-ubiquitin ligase activity"/>
    <property type="evidence" value="ECO:0007669"/>
    <property type="project" value="InterPro"/>
</dbReference>